<dbReference type="PROSITE" id="PS50234">
    <property type="entry name" value="VWFA"/>
    <property type="match status" value="1"/>
</dbReference>
<evidence type="ECO:0000256" key="1">
    <source>
        <dbReference type="SAM" id="MobiDB-lite"/>
    </source>
</evidence>
<evidence type="ECO:0000313" key="3">
    <source>
        <dbReference type="EMBL" id="KAA5611326.1"/>
    </source>
</evidence>
<sequence length="642" mass="70489">MPWFLEPEETIGHAWHRLVGDAASWTVHPDATVSLDAMRGRLGVLFRALGGAGTVRIAPVAAIASRHRTGLRARLGLGGVERLEQPCFDGATLMLPPVLAVLERRADNEALYEWLAAWFALAEATPPALPADPLQADVARLRRARTHTARLLAQWPGLRPLHARLAASLRALRHRPKLAGDEAAMEAAVRIGLGEAAPDPLPPRLHAMLDPTRPVAGFRAGRRYRPFLPVPLWGEVVAPETGPTAPEDSADAHGAAGGTVARRQRARRRDAGQTRRRDPLVLNRFETILGLAEMMNLARPVEDDDAAAARQAAEDLDELALIPQARRAATRLRMDPHLPQAEVAAEPLLAATLTYPEWDHRRGAYHPDHCRVIVEPAATEAGDWHPDAAARRRIRRVRRQFEALRPRRRMLQAQPDGEELDLPALVRAVADCRASGAGSERVFRAARTDQRDLAVLVLVDGSLSTESWVGTGRVLDVEKEALLALTAGLAACGDAHEVLVFTSRRRHAVWVRRVKAFDEPPGAAVARRILALRPGHYTRMGAAIRHAARGLADRPETHRLLLLLSDGKPNDADHYEGRYAVEDTRRAIREARRAGIRVFGITIDQEARDYVPALFGQGAYTIIADAARLTAALPRLYRQVTA</sequence>
<comment type="caution">
    <text evidence="3">The sequence shown here is derived from an EMBL/GenBank/DDBJ whole genome shotgun (WGS) entry which is preliminary data.</text>
</comment>
<dbReference type="InterPro" id="IPR036465">
    <property type="entry name" value="vWFA_dom_sf"/>
</dbReference>
<gene>
    <name evidence="3" type="ORF">F1189_15375</name>
</gene>
<dbReference type="InterPro" id="IPR002035">
    <property type="entry name" value="VWF_A"/>
</dbReference>
<dbReference type="InterPro" id="IPR051928">
    <property type="entry name" value="NorD/CobT"/>
</dbReference>
<name>A0A5M6ISN8_9PROT</name>
<accession>A0A5M6ISN8</accession>
<evidence type="ECO:0000259" key="2">
    <source>
        <dbReference type="PROSITE" id="PS50234"/>
    </source>
</evidence>
<dbReference type="PANTHER" id="PTHR41248">
    <property type="entry name" value="NORD PROTEIN"/>
    <property type="match status" value="1"/>
</dbReference>
<dbReference type="Proteomes" id="UP000325255">
    <property type="component" value="Unassembled WGS sequence"/>
</dbReference>
<dbReference type="Pfam" id="PF00092">
    <property type="entry name" value="VWA"/>
    <property type="match status" value="1"/>
</dbReference>
<dbReference type="EMBL" id="VWPK01000022">
    <property type="protein sequence ID" value="KAA5611326.1"/>
    <property type="molecule type" value="Genomic_DNA"/>
</dbReference>
<keyword evidence="4" id="KW-1185">Reference proteome</keyword>
<proteinExistence type="predicted"/>
<organism evidence="3 4">
    <name type="scientific">Rhodovastum atsumiense</name>
    <dbReference type="NCBI Taxonomy" id="504468"/>
    <lineage>
        <taxon>Bacteria</taxon>
        <taxon>Pseudomonadati</taxon>
        <taxon>Pseudomonadota</taxon>
        <taxon>Alphaproteobacteria</taxon>
        <taxon>Acetobacterales</taxon>
        <taxon>Acetobacteraceae</taxon>
        <taxon>Rhodovastum</taxon>
    </lineage>
</organism>
<dbReference type="Gene3D" id="3.40.50.410">
    <property type="entry name" value="von Willebrand factor, type A domain"/>
    <property type="match status" value="1"/>
</dbReference>
<dbReference type="OrthoDB" id="9758211at2"/>
<evidence type="ECO:0000313" key="4">
    <source>
        <dbReference type="Proteomes" id="UP000325255"/>
    </source>
</evidence>
<reference evidence="3 4" key="1">
    <citation type="submission" date="2019-09" db="EMBL/GenBank/DDBJ databases">
        <title>Genome sequence of Rhodovastum atsumiense, a diverse member of the Acetobacteraceae family of non-sulfur purple photosynthetic bacteria.</title>
        <authorList>
            <person name="Meyer T."/>
            <person name="Kyndt J."/>
        </authorList>
    </citation>
    <scope>NUCLEOTIDE SEQUENCE [LARGE SCALE GENOMIC DNA]</scope>
    <source>
        <strain evidence="3 4">DSM 21279</strain>
    </source>
</reference>
<protein>
    <submittedName>
        <fullName evidence="3">VWA domain-containing protein</fullName>
    </submittedName>
</protein>
<dbReference type="PANTHER" id="PTHR41248:SF1">
    <property type="entry name" value="NORD PROTEIN"/>
    <property type="match status" value="1"/>
</dbReference>
<dbReference type="SMART" id="SM00327">
    <property type="entry name" value="VWA"/>
    <property type="match status" value="1"/>
</dbReference>
<dbReference type="AlphaFoldDB" id="A0A5M6ISN8"/>
<dbReference type="SUPFAM" id="SSF53300">
    <property type="entry name" value="vWA-like"/>
    <property type="match status" value="1"/>
</dbReference>
<feature type="domain" description="VWFA" evidence="2">
    <location>
        <begin position="454"/>
        <end position="640"/>
    </location>
</feature>
<feature type="region of interest" description="Disordered" evidence="1">
    <location>
        <begin position="240"/>
        <end position="276"/>
    </location>
</feature>
<dbReference type="RefSeq" id="WP_150041704.1">
    <property type="nucleotide sequence ID" value="NZ_OW485601.1"/>
</dbReference>
<dbReference type="CDD" id="cd01454">
    <property type="entry name" value="vWA_norD_type"/>
    <property type="match status" value="1"/>
</dbReference>